<dbReference type="PANTHER" id="PTHR34427">
    <property type="entry name" value="DUF4283 DOMAIN PROTEIN"/>
    <property type="match status" value="1"/>
</dbReference>
<dbReference type="Proteomes" id="UP001374584">
    <property type="component" value="Unassembled WGS sequence"/>
</dbReference>
<dbReference type="AlphaFoldDB" id="A0AAN9NMQ7"/>
<gene>
    <name evidence="1" type="ORF">VNO80_05806</name>
</gene>
<evidence type="ECO:0000313" key="2">
    <source>
        <dbReference type="Proteomes" id="UP001374584"/>
    </source>
</evidence>
<proteinExistence type="predicted"/>
<name>A0AAN9NMQ7_PHACN</name>
<evidence type="ECO:0000313" key="1">
    <source>
        <dbReference type="EMBL" id="KAK7372428.1"/>
    </source>
</evidence>
<protein>
    <recommendedName>
        <fullName evidence="3">DUF4283 domain-containing protein</fullName>
    </recommendedName>
</protein>
<organism evidence="1 2">
    <name type="scientific">Phaseolus coccineus</name>
    <name type="common">Scarlet runner bean</name>
    <name type="synonym">Phaseolus multiflorus</name>
    <dbReference type="NCBI Taxonomy" id="3886"/>
    <lineage>
        <taxon>Eukaryota</taxon>
        <taxon>Viridiplantae</taxon>
        <taxon>Streptophyta</taxon>
        <taxon>Embryophyta</taxon>
        <taxon>Tracheophyta</taxon>
        <taxon>Spermatophyta</taxon>
        <taxon>Magnoliopsida</taxon>
        <taxon>eudicotyledons</taxon>
        <taxon>Gunneridae</taxon>
        <taxon>Pentapetalae</taxon>
        <taxon>rosids</taxon>
        <taxon>fabids</taxon>
        <taxon>Fabales</taxon>
        <taxon>Fabaceae</taxon>
        <taxon>Papilionoideae</taxon>
        <taxon>50 kb inversion clade</taxon>
        <taxon>NPAAA clade</taxon>
        <taxon>indigoferoid/millettioid clade</taxon>
        <taxon>Phaseoleae</taxon>
        <taxon>Phaseolus</taxon>
    </lineage>
</organism>
<reference evidence="1 2" key="1">
    <citation type="submission" date="2024-01" db="EMBL/GenBank/DDBJ databases">
        <title>The genomes of 5 underutilized Papilionoideae crops provide insights into root nodulation and disease resistanc.</title>
        <authorList>
            <person name="Jiang F."/>
        </authorList>
    </citation>
    <scope>NUCLEOTIDE SEQUENCE [LARGE SCALE GENOMIC DNA]</scope>
    <source>
        <strain evidence="1">JINMINGXINNONG_FW02</strain>
        <tissue evidence="1">Leaves</tissue>
    </source>
</reference>
<keyword evidence="2" id="KW-1185">Reference proteome</keyword>
<comment type="caution">
    <text evidence="1">The sequence shown here is derived from an EMBL/GenBank/DDBJ whole genome shotgun (WGS) entry which is preliminary data.</text>
</comment>
<dbReference type="EMBL" id="JAYMYR010000003">
    <property type="protein sequence ID" value="KAK7372428.1"/>
    <property type="molecule type" value="Genomic_DNA"/>
</dbReference>
<dbReference type="PANTHER" id="PTHR34427:SF5">
    <property type="entry name" value="DUF4283 DOMAIN-CONTAINING PROTEIN"/>
    <property type="match status" value="1"/>
</dbReference>
<accession>A0AAN9NMQ7</accession>
<evidence type="ECO:0008006" key="3">
    <source>
        <dbReference type="Google" id="ProtNLM"/>
    </source>
</evidence>
<sequence length="271" mass="31206">MERKLDAIWIGTWKVQVNLPKYRRFEVSRKEWNSKKRAEHPRNVWRPKAQHQKRSYAQIVSGEKASGSQEISRVVQFSVNVESPSWLVGCFVGCLREVSFLQTLKKGFIMGGFSLVRLRYLGERFVLLSCDDAGILGKLVVDNKDWFDGFFSSIFLWDESFAIKERFAWFRCRGIPLQLWNSQCFDSIGALVGEVVEIDDAMLKKEVLEFARFRVKLPMDSSVCSTKEICINSIPCRVTFEEEVQKVVAVMGLSLTQWAPILVKELECDVS</sequence>